<accession>A0A0S3RQN5</accession>
<dbReference type="Proteomes" id="UP000291084">
    <property type="component" value="Chromosome 4"/>
</dbReference>
<keyword evidence="2" id="KW-1185">Reference proteome</keyword>
<protein>
    <submittedName>
        <fullName evidence="1">Uncharacterized protein</fullName>
    </submittedName>
</protein>
<evidence type="ECO:0000313" key="1">
    <source>
        <dbReference type="EMBL" id="BAT82918.1"/>
    </source>
</evidence>
<organism evidence="1 2">
    <name type="scientific">Vigna angularis var. angularis</name>
    <dbReference type="NCBI Taxonomy" id="157739"/>
    <lineage>
        <taxon>Eukaryota</taxon>
        <taxon>Viridiplantae</taxon>
        <taxon>Streptophyta</taxon>
        <taxon>Embryophyta</taxon>
        <taxon>Tracheophyta</taxon>
        <taxon>Spermatophyta</taxon>
        <taxon>Magnoliopsida</taxon>
        <taxon>eudicotyledons</taxon>
        <taxon>Gunneridae</taxon>
        <taxon>Pentapetalae</taxon>
        <taxon>rosids</taxon>
        <taxon>fabids</taxon>
        <taxon>Fabales</taxon>
        <taxon>Fabaceae</taxon>
        <taxon>Papilionoideae</taxon>
        <taxon>50 kb inversion clade</taxon>
        <taxon>NPAAA clade</taxon>
        <taxon>indigoferoid/millettioid clade</taxon>
        <taxon>Phaseoleae</taxon>
        <taxon>Vigna</taxon>
    </lineage>
</organism>
<gene>
    <name evidence="1" type="primary">Vigan.04G000300</name>
    <name evidence="1" type="ORF">VIGAN_04000300</name>
</gene>
<dbReference type="AlphaFoldDB" id="A0A0S3RQN5"/>
<evidence type="ECO:0000313" key="2">
    <source>
        <dbReference type="Proteomes" id="UP000291084"/>
    </source>
</evidence>
<name>A0A0S3RQN5_PHAAN</name>
<proteinExistence type="predicted"/>
<reference evidence="1 2" key="1">
    <citation type="journal article" date="2015" name="Sci. Rep.">
        <title>The power of single molecule real-time sequencing technology in the de novo assembly of a eukaryotic genome.</title>
        <authorList>
            <person name="Sakai H."/>
            <person name="Naito K."/>
            <person name="Ogiso-Tanaka E."/>
            <person name="Takahashi Y."/>
            <person name="Iseki K."/>
            <person name="Muto C."/>
            <person name="Satou K."/>
            <person name="Teruya K."/>
            <person name="Shiroma A."/>
            <person name="Shimoji M."/>
            <person name="Hirano T."/>
            <person name="Itoh T."/>
            <person name="Kaga A."/>
            <person name="Tomooka N."/>
        </authorList>
    </citation>
    <scope>NUCLEOTIDE SEQUENCE [LARGE SCALE GENOMIC DNA]</scope>
    <source>
        <strain evidence="2">cv. Shumari</strain>
    </source>
</reference>
<dbReference type="EMBL" id="AP015037">
    <property type="protein sequence ID" value="BAT82918.1"/>
    <property type="molecule type" value="Genomic_DNA"/>
</dbReference>
<sequence>MLSRYHNFLLHSFLIKGSLLLKGRCRSKARRSAVAEPLRVLRTLCNPKIESRQFQYVRNLFFLYTSITWWDKVCLLLILK</sequence>